<evidence type="ECO:0000313" key="1">
    <source>
        <dbReference type="EMBL" id="CAB4165109.1"/>
    </source>
</evidence>
<dbReference type="GO" id="GO:0003677">
    <property type="term" value="F:DNA binding"/>
    <property type="evidence" value="ECO:0007669"/>
    <property type="project" value="InterPro"/>
</dbReference>
<reference evidence="1" key="1">
    <citation type="submission" date="2020-04" db="EMBL/GenBank/DDBJ databases">
        <authorList>
            <person name="Chiriac C."/>
            <person name="Salcher M."/>
            <person name="Ghai R."/>
            <person name="Kavagutti S V."/>
        </authorList>
    </citation>
    <scope>NUCLEOTIDE SEQUENCE</scope>
</reference>
<name>A0A6J5NZX5_9CAUD</name>
<dbReference type="SUPFAM" id="SSF46689">
    <property type="entry name" value="Homeodomain-like"/>
    <property type="match status" value="1"/>
</dbReference>
<dbReference type="InterPro" id="IPR009057">
    <property type="entry name" value="Homeodomain-like_sf"/>
</dbReference>
<dbReference type="GO" id="GO:0006313">
    <property type="term" value="P:DNA transposition"/>
    <property type="evidence" value="ECO:0007669"/>
    <property type="project" value="InterPro"/>
</dbReference>
<gene>
    <name evidence="1" type="ORF">UFOVP822_15</name>
</gene>
<dbReference type="GO" id="GO:0004803">
    <property type="term" value="F:transposase activity"/>
    <property type="evidence" value="ECO:0007669"/>
    <property type="project" value="InterPro"/>
</dbReference>
<organism evidence="1">
    <name type="scientific">uncultured Caudovirales phage</name>
    <dbReference type="NCBI Taxonomy" id="2100421"/>
    <lineage>
        <taxon>Viruses</taxon>
        <taxon>Duplodnaviria</taxon>
        <taxon>Heunggongvirae</taxon>
        <taxon>Uroviricota</taxon>
        <taxon>Caudoviricetes</taxon>
        <taxon>Peduoviridae</taxon>
        <taxon>Maltschvirus</taxon>
        <taxon>Maltschvirus maltsch</taxon>
    </lineage>
</organism>
<accession>A0A6J5NZX5</accession>
<dbReference type="Pfam" id="PF01527">
    <property type="entry name" value="HTH_Tnp_1"/>
    <property type="match status" value="1"/>
</dbReference>
<dbReference type="InterPro" id="IPR002514">
    <property type="entry name" value="Transposase_8"/>
</dbReference>
<sequence length="135" mass="15113">MAKKKADINETKIKAICKAITLGATVKVAASTAGIDQKTLYNWRQKGKDAKTGLFATLVKRMAAAENQFIVNNLDNLAKHSGVAWQASAWLLERRHPELFAKITDRRELDELRKEMNAIRGEMAKNSMARQDEGK</sequence>
<dbReference type="EMBL" id="LR796775">
    <property type="protein sequence ID" value="CAB4165109.1"/>
    <property type="molecule type" value="Genomic_DNA"/>
</dbReference>
<protein>
    <submittedName>
        <fullName evidence="1">Transposase IS3/IS911family</fullName>
    </submittedName>
</protein>
<proteinExistence type="predicted"/>
<dbReference type="Gene3D" id="1.10.10.60">
    <property type="entry name" value="Homeodomain-like"/>
    <property type="match status" value="1"/>
</dbReference>